<reference evidence="2 3" key="1">
    <citation type="journal article" date="2016" name="Nat. Commun.">
        <title>Thousands of microbial genomes shed light on interconnected biogeochemical processes in an aquifer system.</title>
        <authorList>
            <person name="Anantharaman K."/>
            <person name="Brown C.T."/>
            <person name="Hug L.A."/>
            <person name="Sharon I."/>
            <person name="Castelle C.J."/>
            <person name="Probst A.J."/>
            <person name="Thomas B.C."/>
            <person name="Singh A."/>
            <person name="Wilkins M.J."/>
            <person name="Karaoz U."/>
            <person name="Brodie E.L."/>
            <person name="Williams K.H."/>
            <person name="Hubbard S.S."/>
            <person name="Banfield J.F."/>
        </authorList>
    </citation>
    <scope>NUCLEOTIDE SEQUENCE [LARGE SCALE GENOMIC DNA]</scope>
</reference>
<name>A0A1F5YZN7_9BACT</name>
<dbReference type="STRING" id="1798377.A2872_04605"/>
<dbReference type="PANTHER" id="PTHR30135">
    <property type="entry name" value="UNCHARACTERIZED PROTEIN YVCK-RELATED"/>
    <property type="match status" value="1"/>
</dbReference>
<keyword evidence="1" id="KW-0963">Cytoplasm</keyword>
<protein>
    <recommendedName>
        <fullName evidence="4">YvcK family protein</fullName>
    </recommendedName>
</protein>
<evidence type="ECO:0000256" key="1">
    <source>
        <dbReference type="ARBA" id="ARBA00022490"/>
    </source>
</evidence>
<proteinExistence type="predicted"/>
<dbReference type="InterPro" id="IPR002882">
    <property type="entry name" value="CofD"/>
</dbReference>
<dbReference type="PANTHER" id="PTHR30135:SF3">
    <property type="entry name" value="GLUCONEOGENESIS FACTOR-RELATED"/>
    <property type="match status" value="1"/>
</dbReference>
<dbReference type="EMBL" id="MFJG01000031">
    <property type="protein sequence ID" value="OGG05669.1"/>
    <property type="molecule type" value="Genomic_DNA"/>
</dbReference>
<dbReference type="GO" id="GO:0043743">
    <property type="term" value="F:LPPG:FO 2-phospho-L-lactate transferase activity"/>
    <property type="evidence" value="ECO:0007669"/>
    <property type="project" value="InterPro"/>
</dbReference>
<comment type="caution">
    <text evidence="2">The sequence shown here is derived from an EMBL/GenBank/DDBJ whole genome shotgun (WGS) entry which is preliminary data.</text>
</comment>
<dbReference type="Pfam" id="PF01933">
    <property type="entry name" value="CofD"/>
    <property type="match status" value="1"/>
</dbReference>
<evidence type="ECO:0008006" key="4">
    <source>
        <dbReference type="Google" id="ProtNLM"/>
    </source>
</evidence>
<dbReference type="AlphaFoldDB" id="A0A1F5YZN7"/>
<gene>
    <name evidence="2" type="ORF">A2872_04605</name>
</gene>
<dbReference type="SUPFAM" id="SSF142338">
    <property type="entry name" value="CofD-like"/>
    <property type="match status" value="1"/>
</dbReference>
<sequence length="282" mass="31189">MNIVTVGGGSGTPVINEALLLAGVKNITSIVTVMDSGGITGRMRSDSKGEEVAYSDGLRTLLSLVDPKIRNSFKIKTLCELLRKRNAKNEDLGYTIFSHYFDKDKGFGKIKAIFEQLTDLKFCGEVLPITTGSTNLVFETSTGQIFYGEHELDDKRMSADMVKNIWLDPQVAAYGPTLTAIRNADVIFFCCGSLHGSILANLLPGGVAEALRQSRAKKILLTNLASGRNETHDFTIPDFVRLFAKYSQNPRPLDLVITPNISRGDFERKYPEVSARYRMEHS</sequence>
<organism evidence="2 3">
    <name type="scientific">Candidatus Gottesmanbacteria bacterium RIFCSPHIGHO2_01_FULL_42_12</name>
    <dbReference type="NCBI Taxonomy" id="1798377"/>
    <lineage>
        <taxon>Bacteria</taxon>
        <taxon>Candidatus Gottesmaniibacteriota</taxon>
    </lineage>
</organism>
<evidence type="ECO:0000313" key="2">
    <source>
        <dbReference type="EMBL" id="OGG05669.1"/>
    </source>
</evidence>
<evidence type="ECO:0000313" key="3">
    <source>
        <dbReference type="Proteomes" id="UP000178681"/>
    </source>
</evidence>
<dbReference type="InterPro" id="IPR010119">
    <property type="entry name" value="Gluconeogen_factor"/>
</dbReference>
<dbReference type="Gene3D" id="3.40.50.10680">
    <property type="entry name" value="CofD-like domains"/>
    <property type="match status" value="1"/>
</dbReference>
<dbReference type="InterPro" id="IPR038136">
    <property type="entry name" value="CofD-like_dom_sf"/>
</dbReference>
<feature type="non-terminal residue" evidence="2">
    <location>
        <position position="282"/>
    </location>
</feature>
<dbReference type="Proteomes" id="UP000178681">
    <property type="component" value="Unassembled WGS sequence"/>
</dbReference>
<accession>A0A1F5YZN7</accession>